<comment type="similarity">
    <text evidence="1 4">Belongs to the pseudouridine synthase RsuA family.</text>
</comment>
<evidence type="ECO:0000256" key="3">
    <source>
        <dbReference type="PROSITE-ProRule" id="PRU00182"/>
    </source>
</evidence>
<reference evidence="7 8" key="1">
    <citation type="journal article" date="2019" name="Nat. Med.">
        <title>A library of human gut bacterial isolates paired with longitudinal multiomics data enables mechanistic microbiome research.</title>
        <authorList>
            <person name="Poyet M."/>
            <person name="Groussin M."/>
            <person name="Gibbons S.M."/>
            <person name="Avila-Pacheco J."/>
            <person name="Jiang X."/>
            <person name="Kearney S.M."/>
            <person name="Perrotta A.R."/>
            <person name="Berdy B."/>
            <person name="Zhao S."/>
            <person name="Lieberman T.D."/>
            <person name="Swanson P.K."/>
            <person name="Smith M."/>
            <person name="Roesemann S."/>
            <person name="Alexander J.E."/>
            <person name="Rich S.A."/>
            <person name="Livny J."/>
            <person name="Vlamakis H."/>
            <person name="Clish C."/>
            <person name="Bullock K."/>
            <person name="Deik A."/>
            <person name="Scott J."/>
            <person name="Pierce K.A."/>
            <person name="Xavier R.J."/>
            <person name="Alm E.J."/>
        </authorList>
    </citation>
    <scope>NUCLEOTIDE SEQUENCE [LARGE SCALE GENOMIC DNA]</scope>
    <source>
        <strain evidence="7 8">BIOML-A7</strain>
    </source>
</reference>
<dbReference type="PROSITE" id="PS01149">
    <property type="entry name" value="PSI_RSU"/>
    <property type="match status" value="1"/>
</dbReference>
<dbReference type="RefSeq" id="WP_149949872.1">
    <property type="nucleotide sequence ID" value="NZ_JADNOI010000008.1"/>
</dbReference>
<dbReference type="NCBIfam" id="TIGR00093">
    <property type="entry name" value="pseudouridine synthase"/>
    <property type="match status" value="1"/>
</dbReference>
<dbReference type="PANTHER" id="PTHR47683:SF2">
    <property type="entry name" value="RNA-BINDING S4 DOMAIN-CONTAINING PROTEIN"/>
    <property type="match status" value="1"/>
</dbReference>
<keyword evidence="3" id="KW-0694">RNA-binding</keyword>
<dbReference type="GO" id="GO:0000455">
    <property type="term" value="P:enzyme-directed rRNA pseudouridine synthesis"/>
    <property type="evidence" value="ECO:0007669"/>
    <property type="project" value="UniProtKB-ARBA"/>
</dbReference>
<accession>A0A5M6AAU5</accession>
<dbReference type="SUPFAM" id="SSF55120">
    <property type="entry name" value="Pseudouridine synthase"/>
    <property type="match status" value="1"/>
</dbReference>
<dbReference type="GO" id="GO:0120159">
    <property type="term" value="F:rRNA pseudouridine synthase activity"/>
    <property type="evidence" value="ECO:0007669"/>
    <property type="project" value="UniProtKB-ARBA"/>
</dbReference>
<proteinExistence type="inferred from homology"/>
<gene>
    <name evidence="7" type="ORF">F2Y86_13280</name>
</gene>
<dbReference type="InterPro" id="IPR036986">
    <property type="entry name" value="S4_RNA-bd_sf"/>
</dbReference>
<comment type="caution">
    <text evidence="7">The sequence shown here is derived from an EMBL/GenBank/DDBJ whole genome shotgun (WGS) entry which is preliminary data.</text>
</comment>
<dbReference type="InterPro" id="IPR018496">
    <property type="entry name" value="PsdUridine_synth_RsuA/RluB_CS"/>
</dbReference>
<dbReference type="PANTHER" id="PTHR47683">
    <property type="entry name" value="PSEUDOURIDINE SYNTHASE FAMILY PROTEIN-RELATED"/>
    <property type="match status" value="1"/>
</dbReference>
<dbReference type="FunFam" id="3.10.290.10:FF:000003">
    <property type="entry name" value="Pseudouridine synthase"/>
    <property type="match status" value="1"/>
</dbReference>
<protein>
    <recommendedName>
        <fullName evidence="4">Pseudouridine synthase</fullName>
        <ecNumber evidence="4">5.4.99.-</ecNumber>
    </recommendedName>
</protein>
<feature type="compositionally biased region" description="Basic and acidic residues" evidence="5">
    <location>
        <begin position="1"/>
        <end position="12"/>
    </location>
</feature>
<dbReference type="Gene3D" id="3.30.70.580">
    <property type="entry name" value="Pseudouridine synthase I, catalytic domain, N-terminal subdomain"/>
    <property type="match status" value="1"/>
</dbReference>
<evidence type="ECO:0000313" key="8">
    <source>
        <dbReference type="Proteomes" id="UP000325055"/>
    </source>
</evidence>
<organism evidence="7 8">
    <name type="scientific">Bacteroides cellulosilyticus</name>
    <dbReference type="NCBI Taxonomy" id="246787"/>
    <lineage>
        <taxon>Bacteria</taxon>
        <taxon>Pseudomonadati</taxon>
        <taxon>Bacteroidota</taxon>
        <taxon>Bacteroidia</taxon>
        <taxon>Bacteroidales</taxon>
        <taxon>Bacteroidaceae</taxon>
        <taxon>Bacteroides</taxon>
    </lineage>
</organism>
<evidence type="ECO:0000313" key="7">
    <source>
        <dbReference type="EMBL" id="KAA5408764.1"/>
    </source>
</evidence>
<dbReference type="SMART" id="SM00363">
    <property type="entry name" value="S4"/>
    <property type="match status" value="1"/>
</dbReference>
<dbReference type="InterPro" id="IPR006145">
    <property type="entry name" value="PsdUridine_synth_RsuA/RluA"/>
</dbReference>
<dbReference type="Pfam" id="PF00849">
    <property type="entry name" value="PseudoU_synth_2"/>
    <property type="match status" value="1"/>
</dbReference>
<name>A0A5M6AAU5_9BACE</name>
<dbReference type="SUPFAM" id="SSF55174">
    <property type="entry name" value="Alpha-L RNA-binding motif"/>
    <property type="match status" value="1"/>
</dbReference>
<dbReference type="GO" id="GO:0003723">
    <property type="term" value="F:RNA binding"/>
    <property type="evidence" value="ECO:0007669"/>
    <property type="project" value="UniProtKB-KW"/>
</dbReference>
<dbReference type="EMBL" id="VVYW01000009">
    <property type="protein sequence ID" value="KAA5408764.1"/>
    <property type="molecule type" value="Genomic_DNA"/>
</dbReference>
<keyword evidence="2 4" id="KW-0413">Isomerase</keyword>
<dbReference type="Pfam" id="PF01479">
    <property type="entry name" value="S4"/>
    <property type="match status" value="1"/>
</dbReference>
<dbReference type="Gene3D" id="3.30.70.1560">
    <property type="entry name" value="Alpha-L RNA-binding motif"/>
    <property type="match status" value="1"/>
</dbReference>
<evidence type="ECO:0000256" key="5">
    <source>
        <dbReference type="SAM" id="MobiDB-lite"/>
    </source>
</evidence>
<feature type="compositionally biased region" description="Basic and acidic residues" evidence="5">
    <location>
        <begin position="74"/>
        <end position="115"/>
    </location>
</feature>
<dbReference type="InterPro" id="IPR042092">
    <property type="entry name" value="PsdUridine_s_RsuA/RluB/E/F_cat"/>
</dbReference>
<sequence length="497" mass="56729">MSTENENWRDDSSSEENSGNRFERENNYSRPSYNREGGDRPYRPRFNSESGERPQRAYSSDRPYRPRFNPNAEGGERPQRSYGDRPSYNREGGDRPQRSYGDRPSYNREGGDRPQRPSYGNNSGGDRPYRPRYNSGDGGDRPQRPSYGGSSYGDRPQRPRFNSGDGQRSYNNDRPYRPRYNSGDGGDRPQRSYGGSSYGGSSYGGSSYGDRPQRPRFNPDGGRGGYGRPQQRRTPDYDPNAKYSRKKQIEYKEQFTDPNEPIRLNKFLANAGVCSRREADEFITAGVVSVNGVVVTELGTKIKRADEVKFHDQMVSIERKIYILLNKPKDTVTTSDDPQARRTVMDLVKGACDERIYPVGRLDRNTTGVLLLTNDGDLASKLTHPKFLKKKIYHVHTDKNVTKADMDQIAAGIQLDDGEIHADAISYTDDVRRDEVGIEIHSGKNRIVRRIFESLGYKVVKLDRVFFAGLTKKGLRRGEWRYLSEQEVNYLRMGSFE</sequence>
<evidence type="ECO:0000256" key="2">
    <source>
        <dbReference type="ARBA" id="ARBA00023235"/>
    </source>
</evidence>
<dbReference type="AlphaFoldDB" id="A0A5M6AAU5"/>
<evidence type="ECO:0000259" key="6">
    <source>
        <dbReference type="SMART" id="SM00363"/>
    </source>
</evidence>
<dbReference type="InterPro" id="IPR050343">
    <property type="entry name" value="RsuA_PseudoU_synthase"/>
</dbReference>
<evidence type="ECO:0000256" key="1">
    <source>
        <dbReference type="ARBA" id="ARBA00008348"/>
    </source>
</evidence>
<feature type="region of interest" description="Disordered" evidence="5">
    <location>
        <begin position="1"/>
        <end position="245"/>
    </location>
</feature>
<dbReference type="CDD" id="cd02870">
    <property type="entry name" value="PseudoU_synth_RsuA_like"/>
    <property type="match status" value="1"/>
</dbReference>
<dbReference type="Proteomes" id="UP000325055">
    <property type="component" value="Unassembled WGS sequence"/>
</dbReference>
<dbReference type="InterPro" id="IPR020094">
    <property type="entry name" value="TruA/RsuA/RluB/E/F_N"/>
</dbReference>
<dbReference type="PROSITE" id="PS50889">
    <property type="entry name" value="S4"/>
    <property type="match status" value="1"/>
</dbReference>
<dbReference type="EC" id="5.4.99.-" evidence="4"/>
<dbReference type="InterPro" id="IPR000748">
    <property type="entry name" value="PsdUridine_synth_RsuA/RluB/E/F"/>
</dbReference>
<feature type="domain" description="RNA-binding S4" evidence="6">
    <location>
        <begin position="262"/>
        <end position="329"/>
    </location>
</feature>
<dbReference type="InterPro" id="IPR002942">
    <property type="entry name" value="S4_RNA-bd"/>
</dbReference>
<feature type="compositionally biased region" description="Gly residues" evidence="5">
    <location>
        <begin position="196"/>
        <end position="207"/>
    </location>
</feature>
<evidence type="ECO:0000256" key="4">
    <source>
        <dbReference type="RuleBase" id="RU003887"/>
    </source>
</evidence>
<dbReference type="InterPro" id="IPR020103">
    <property type="entry name" value="PsdUridine_synth_cat_dom_sf"/>
</dbReference>
<dbReference type="Gene3D" id="3.10.290.10">
    <property type="entry name" value="RNA-binding S4 domain"/>
    <property type="match status" value="1"/>
</dbReference>